<evidence type="ECO:0000313" key="3">
    <source>
        <dbReference type="Proteomes" id="UP000315010"/>
    </source>
</evidence>
<dbReference type="RefSeq" id="WP_146401143.1">
    <property type="nucleotide sequence ID" value="NZ_SJPJ01000001.1"/>
</dbReference>
<organism evidence="2 3">
    <name type="scientific">Novipirellula herctigrandis</name>
    <dbReference type="NCBI Taxonomy" id="2527986"/>
    <lineage>
        <taxon>Bacteria</taxon>
        <taxon>Pseudomonadati</taxon>
        <taxon>Planctomycetota</taxon>
        <taxon>Planctomycetia</taxon>
        <taxon>Pirellulales</taxon>
        <taxon>Pirellulaceae</taxon>
        <taxon>Novipirellula</taxon>
    </lineage>
</organism>
<reference evidence="2 3" key="1">
    <citation type="submission" date="2019-02" db="EMBL/GenBank/DDBJ databases">
        <title>Deep-cultivation of Planctomycetes and their phenomic and genomic characterization uncovers novel biology.</title>
        <authorList>
            <person name="Wiegand S."/>
            <person name="Jogler M."/>
            <person name="Boedeker C."/>
            <person name="Pinto D."/>
            <person name="Vollmers J."/>
            <person name="Rivas-Marin E."/>
            <person name="Kohn T."/>
            <person name="Peeters S.H."/>
            <person name="Heuer A."/>
            <person name="Rast P."/>
            <person name="Oberbeckmann S."/>
            <person name="Bunk B."/>
            <person name="Jeske O."/>
            <person name="Meyerdierks A."/>
            <person name="Storesund J.E."/>
            <person name="Kallscheuer N."/>
            <person name="Luecker S."/>
            <person name="Lage O.M."/>
            <person name="Pohl T."/>
            <person name="Merkel B.J."/>
            <person name="Hornburger P."/>
            <person name="Mueller R.-W."/>
            <person name="Bruemmer F."/>
            <person name="Labrenz M."/>
            <person name="Spormann A.M."/>
            <person name="Op Den Camp H."/>
            <person name="Overmann J."/>
            <person name="Amann R."/>
            <person name="Jetten M.S.M."/>
            <person name="Mascher T."/>
            <person name="Medema M.H."/>
            <person name="Devos D.P."/>
            <person name="Kaster A.-K."/>
            <person name="Ovreas L."/>
            <person name="Rohde M."/>
            <person name="Galperin M.Y."/>
            <person name="Jogler C."/>
        </authorList>
    </citation>
    <scope>NUCLEOTIDE SEQUENCE [LARGE SCALE GENOMIC DNA]</scope>
    <source>
        <strain evidence="2 3">CA13</strain>
    </source>
</reference>
<dbReference type="EMBL" id="SJPJ01000001">
    <property type="protein sequence ID" value="TWT83775.1"/>
    <property type="molecule type" value="Genomic_DNA"/>
</dbReference>
<comment type="caution">
    <text evidence="2">The sequence shown here is derived from an EMBL/GenBank/DDBJ whole genome shotgun (WGS) entry which is preliminary data.</text>
</comment>
<evidence type="ECO:0000256" key="1">
    <source>
        <dbReference type="SAM" id="Phobius"/>
    </source>
</evidence>
<keyword evidence="1" id="KW-0472">Membrane</keyword>
<dbReference type="Pfam" id="PF07610">
    <property type="entry name" value="DUF1573"/>
    <property type="match status" value="1"/>
</dbReference>
<feature type="transmembrane region" description="Helical" evidence="1">
    <location>
        <begin position="70"/>
        <end position="90"/>
    </location>
</feature>
<dbReference type="Gene3D" id="2.60.40.10">
    <property type="entry name" value="Immunoglobulins"/>
    <property type="match status" value="1"/>
</dbReference>
<dbReference type="Proteomes" id="UP000315010">
    <property type="component" value="Unassembled WGS sequence"/>
</dbReference>
<dbReference type="InterPro" id="IPR011467">
    <property type="entry name" value="DUF1573"/>
</dbReference>
<keyword evidence="1" id="KW-0812">Transmembrane</keyword>
<dbReference type="AlphaFoldDB" id="A0A5C5Z994"/>
<feature type="transmembrane region" description="Helical" evidence="1">
    <location>
        <begin position="39"/>
        <end position="58"/>
    </location>
</feature>
<keyword evidence="3" id="KW-1185">Reference proteome</keyword>
<sequence>MLIAGQWILPPAVVVTLGLFECVLGWLVIAFIPSRRLSIVVVSVFVLFVGVLALQANAGLQRCSCLGSSGLPVNTVLVFDVFAVCSCMWLREHWCQPLRISSDMVADLIGGIKFAVPAALVAALGWFGSLEAASDFIAGSPLRVNSREQFLGQVEPNTEIVTTFSLRNTAAESIRILGAKSSCRCFAVKDLPLELAAGEEKQIRISLYSQSDAGSQRESAMLIFSRSAPRIVLGATVLVHPGRDQQDAKLKREKSGD</sequence>
<name>A0A5C5Z994_9BACT</name>
<accession>A0A5C5Z994</accession>
<dbReference type="InterPro" id="IPR013783">
    <property type="entry name" value="Ig-like_fold"/>
</dbReference>
<protein>
    <recommendedName>
        <fullName evidence="4">DUF1573 domain-containing protein</fullName>
    </recommendedName>
</protein>
<keyword evidence="1" id="KW-1133">Transmembrane helix</keyword>
<proteinExistence type="predicted"/>
<gene>
    <name evidence="2" type="ORF">CA13_52460</name>
</gene>
<evidence type="ECO:0000313" key="2">
    <source>
        <dbReference type="EMBL" id="TWT83775.1"/>
    </source>
</evidence>
<feature type="transmembrane region" description="Helical" evidence="1">
    <location>
        <begin position="12"/>
        <end position="32"/>
    </location>
</feature>
<evidence type="ECO:0008006" key="4">
    <source>
        <dbReference type="Google" id="ProtNLM"/>
    </source>
</evidence>